<accession>A0A4Y6V7C3</accession>
<gene>
    <name evidence="1" type="ORF">D5366_04005</name>
</gene>
<dbReference type="SUPFAM" id="SSF51120">
    <property type="entry name" value="beta-Roll"/>
    <property type="match status" value="2"/>
</dbReference>
<dbReference type="InterPro" id="IPR001343">
    <property type="entry name" value="Hemolysn_Ca-bd"/>
</dbReference>
<dbReference type="OrthoDB" id="7283520at2"/>
<organism evidence="1 2">
    <name type="scientific">Neokomagataea tanensis</name>
    <dbReference type="NCBI Taxonomy" id="661191"/>
    <lineage>
        <taxon>Bacteria</taxon>
        <taxon>Pseudomonadati</taxon>
        <taxon>Pseudomonadota</taxon>
        <taxon>Alphaproteobacteria</taxon>
        <taxon>Acetobacterales</taxon>
        <taxon>Acetobacteraceae</taxon>
        <taxon>Neokomagataea</taxon>
    </lineage>
</organism>
<dbReference type="Proteomes" id="UP000317214">
    <property type="component" value="Chromosome"/>
</dbReference>
<evidence type="ECO:0000313" key="2">
    <source>
        <dbReference type="Proteomes" id="UP000317214"/>
    </source>
</evidence>
<dbReference type="PRINTS" id="PR00313">
    <property type="entry name" value="CABNDNGRPT"/>
</dbReference>
<dbReference type="AlphaFoldDB" id="A0A4Y6V7C3"/>
<evidence type="ECO:0000313" key="1">
    <source>
        <dbReference type="EMBL" id="QDH24541.1"/>
    </source>
</evidence>
<dbReference type="InterPro" id="IPR011049">
    <property type="entry name" value="Serralysin-like_metalloprot_C"/>
</dbReference>
<sequence>MAVVTVHGTTARTLAVTVDGARAQALANQYASGINSQFGANSSSVIDLVAGTVSSGSYGHGAISEGGNYSIGGSLSNITVGAYDVVDTLNAAVSIDLTQSTASGVSIIAGDWAGVTVNPGSQSGIFVGGVGNNLFAGSQASGNWNIATGSGNDTINATNGNNTIAGGTGYNLITVGSGTNSVLSEGQDTIRGTSGTNTVTLLGGSSLVSLGANSTIIDGAQDNNVSFGTNSYVTAGSASSYFSTGSISTVVGGLNDTISATGNLQVVRGSTNNISVSGALSFLNGTGSTTITAGTSTIFGATALNAQLVGSGTSLFVGNDGGETVSGASYTGVLHAFAGTGNDSITGGTGADTLVGGTGNATLTGGTGAANLFALNKGSAGGNYTIEDFGSAAGNLMALYQYGLQNNNGLQSVLQNATVAGGNTTIQLSDNSKITFVGVTNLKASNFTLS</sequence>
<dbReference type="Pfam" id="PF00353">
    <property type="entry name" value="HemolysinCabind"/>
    <property type="match status" value="2"/>
</dbReference>
<dbReference type="Gene3D" id="2.150.10.10">
    <property type="entry name" value="Serralysin-like metalloprotease, C-terminal"/>
    <property type="match status" value="1"/>
</dbReference>
<proteinExistence type="predicted"/>
<reference evidence="1 2" key="1">
    <citation type="submission" date="2018-09" db="EMBL/GenBank/DDBJ databases">
        <title>The complete genome sequence of Neokomagataea tanensis NBRC 106556(T).</title>
        <authorList>
            <person name="Chua K.-O."/>
            <person name="See-Too W.-S."/>
            <person name="Hong K.-W."/>
            <person name="Yin W.-F."/>
            <person name="Chan K.-G."/>
        </authorList>
    </citation>
    <scope>NUCLEOTIDE SEQUENCE [LARGE SCALE GENOMIC DNA]</scope>
    <source>
        <strain evidence="2">AH13 \ NBRC 106556</strain>
    </source>
</reference>
<dbReference type="KEGG" id="ntn:D5366_04005"/>
<dbReference type="EMBL" id="CP032485">
    <property type="protein sequence ID" value="QDH24541.1"/>
    <property type="molecule type" value="Genomic_DNA"/>
</dbReference>
<protein>
    <submittedName>
        <fullName evidence="1">Calcium-binding protein</fullName>
    </submittedName>
</protein>
<keyword evidence="2" id="KW-1185">Reference proteome</keyword>
<dbReference type="GO" id="GO:0005509">
    <property type="term" value="F:calcium ion binding"/>
    <property type="evidence" value="ECO:0007669"/>
    <property type="project" value="InterPro"/>
</dbReference>
<dbReference type="RefSeq" id="WP_141492385.1">
    <property type="nucleotide sequence ID" value="NZ_CP032485.1"/>
</dbReference>
<name>A0A4Y6V7C3_9PROT</name>